<dbReference type="InterPro" id="IPR036390">
    <property type="entry name" value="WH_DNA-bd_sf"/>
</dbReference>
<dbReference type="PANTHER" id="PTHR43537:SF49">
    <property type="entry name" value="TRANSCRIPTIONAL REGULATORY PROTEIN"/>
    <property type="match status" value="1"/>
</dbReference>
<dbReference type="Proteomes" id="UP000244240">
    <property type="component" value="Unassembled WGS sequence"/>
</dbReference>
<dbReference type="SMART" id="SM00895">
    <property type="entry name" value="FCD"/>
    <property type="match status" value="1"/>
</dbReference>
<dbReference type="PROSITE" id="PS50949">
    <property type="entry name" value="HTH_GNTR"/>
    <property type="match status" value="1"/>
</dbReference>
<dbReference type="InterPro" id="IPR000524">
    <property type="entry name" value="Tscrpt_reg_HTH_GntR"/>
</dbReference>
<dbReference type="InterPro" id="IPR008920">
    <property type="entry name" value="TF_FadR/GntR_C"/>
</dbReference>
<dbReference type="PANTHER" id="PTHR43537">
    <property type="entry name" value="TRANSCRIPTIONAL REGULATOR, GNTR FAMILY"/>
    <property type="match status" value="1"/>
</dbReference>
<comment type="caution">
    <text evidence="5">The sequence shown here is derived from an EMBL/GenBank/DDBJ whole genome shotgun (WGS) entry which is preliminary data.</text>
</comment>
<dbReference type="SMART" id="SM00345">
    <property type="entry name" value="HTH_GNTR"/>
    <property type="match status" value="1"/>
</dbReference>
<evidence type="ECO:0000256" key="3">
    <source>
        <dbReference type="ARBA" id="ARBA00023163"/>
    </source>
</evidence>
<evidence type="ECO:0000256" key="1">
    <source>
        <dbReference type="ARBA" id="ARBA00023015"/>
    </source>
</evidence>
<evidence type="ECO:0000313" key="6">
    <source>
        <dbReference type="Proteomes" id="UP000244240"/>
    </source>
</evidence>
<evidence type="ECO:0000259" key="4">
    <source>
        <dbReference type="PROSITE" id="PS50949"/>
    </source>
</evidence>
<dbReference type="Gene3D" id="1.10.10.10">
    <property type="entry name" value="Winged helix-like DNA-binding domain superfamily/Winged helix DNA-binding domain"/>
    <property type="match status" value="1"/>
</dbReference>
<sequence length="212" mass="24512">MHEAAYRQLKTAILSNQLSTGVYYTENEFADALNISRTPIRGAIKDLIHDDLLVSVPRKGLKVREFTQSEVEQIFLLRKAIEGEVIGKLLEMVTDEHVFALETLVTKQKHMIEAGDDISFIDLDLEFHQAIIRFANYGLIENMIAKLYNLTRLIGHKAIMKEGRMEEVIDEHREIIEAVRNKDGARSKQLMVQHLENTQRSFRWIHDQSEVI</sequence>
<feature type="domain" description="HTH gntR-type" evidence="4">
    <location>
        <begin position="1"/>
        <end position="66"/>
    </location>
</feature>
<organism evidence="5 6">
    <name type="scientific">Melghirimyces profundicolus</name>
    <dbReference type="NCBI Taxonomy" id="1242148"/>
    <lineage>
        <taxon>Bacteria</taxon>
        <taxon>Bacillati</taxon>
        <taxon>Bacillota</taxon>
        <taxon>Bacilli</taxon>
        <taxon>Bacillales</taxon>
        <taxon>Thermoactinomycetaceae</taxon>
        <taxon>Melghirimyces</taxon>
    </lineage>
</organism>
<evidence type="ECO:0000313" key="5">
    <source>
        <dbReference type="EMBL" id="PTX53952.1"/>
    </source>
</evidence>
<keyword evidence="1" id="KW-0805">Transcription regulation</keyword>
<dbReference type="SUPFAM" id="SSF46785">
    <property type="entry name" value="Winged helix' DNA-binding domain"/>
    <property type="match status" value="1"/>
</dbReference>
<reference evidence="5 6" key="1">
    <citation type="submission" date="2018-04" db="EMBL/GenBank/DDBJ databases">
        <title>Genomic Encyclopedia of Archaeal and Bacterial Type Strains, Phase II (KMG-II): from individual species to whole genera.</title>
        <authorList>
            <person name="Goeker M."/>
        </authorList>
    </citation>
    <scope>NUCLEOTIDE SEQUENCE [LARGE SCALE GENOMIC DNA]</scope>
    <source>
        <strain evidence="5 6">DSM 45787</strain>
    </source>
</reference>
<dbReference type="SUPFAM" id="SSF48008">
    <property type="entry name" value="GntR ligand-binding domain-like"/>
    <property type="match status" value="1"/>
</dbReference>
<dbReference type="InterPro" id="IPR036388">
    <property type="entry name" value="WH-like_DNA-bd_sf"/>
</dbReference>
<keyword evidence="3" id="KW-0804">Transcription</keyword>
<dbReference type="GO" id="GO:0003677">
    <property type="term" value="F:DNA binding"/>
    <property type="evidence" value="ECO:0007669"/>
    <property type="project" value="UniProtKB-KW"/>
</dbReference>
<dbReference type="AlphaFoldDB" id="A0A2T6BD51"/>
<dbReference type="Gene3D" id="1.20.120.530">
    <property type="entry name" value="GntR ligand-binding domain-like"/>
    <property type="match status" value="1"/>
</dbReference>
<protein>
    <submittedName>
        <fullName evidence="5">DNA-binding GntR family transcriptional regulator</fullName>
    </submittedName>
</protein>
<dbReference type="EMBL" id="QBKR01000024">
    <property type="protein sequence ID" value="PTX53952.1"/>
    <property type="molecule type" value="Genomic_DNA"/>
</dbReference>
<keyword evidence="2 5" id="KW-0238">DNA-binding</keyword>
<gene>
    <name evidence="5" type="ORF">C8P63_1248</name>
</gene>
<dbReference type="Pfam" id="PF07729">
    <property type="entry name" value="FCD"/>
    <property type="match status" value="1"/>
</dbReference>
<dbReference type="Pfam" id="PF00392">
    <property type="entry name" value="GntR"/>
    <property type="match status" value="1"/>
</dbReference>
<evidence type="ECO:0000256" key="2">
    <source>
        <dbReference type="ARBA" id="ARBA00023125"/>
    </source>
</evidence>
<dbReference type="InterPro" id="IPR011711">
    <property type="entry name" value="GntR_C"/>
</dbReference>
<dbReference type="GO" id="GO:0003700">
    <property type="term" value="F:DNA-binding transcription factor activity"/>
    <property type="evidence" value="ECO:0007669"/>
    <property type="project" value="InterPro"/>
</dbReference>
<keyword evidence="6" id="KW-1185">Reference proteome</keyword>
<accession>A0A2T6BD51</accession>
<name>A0A2T6BD51_9BACL</name>
<proteinExistence type="predicted"/>